<reference evidence="1 2" key="1">
    <citation type="submission" date="2017-01" db="EMBL/GenBank/DDBJ databases">
        <authorList>
            <person name="Varghese N."/>
            <person name="Submissions S."/>
        </authorList>
    </citation>
    <scope>NUCLEOTIDE SEQUENCE [LARGE SCALE GENOMIC DNA]</scope>
    <source>
        <strain evidence="1 2">ATCC 23464</strain>
    </source>
</reference>
<evidence type="ECO:0000313" key="1">
    <source>
        <dbReference type="EMBL" id="SIR52632.1"/>
    </source>
</evidence>
<name>A0ABY1KAU9_9BACL</name>
<gene>
    <name evidence="1" type="ORF">SAMN05421578_11734</name>
</gene>
<keyword evidence="2" id="KW-1185">Reference proteome</keyword>
<dbReference type="RefSeq" id="WP_169810374.1">
    <property type="nucleotide sequence ID" value="NZ_FTNK01000017.1"/>
</dbReference>
<accession>A0ABY1KAU9</accession>
<comment type="caution">
    <text evidence="1">The sequence shown here is derived from an EMBL/GenBank/DDBJ whole genome shotgun (WGS) entry which is preliminary data.</text>
</comment>
<dbReference type="EMBL" id="FTNK01000017">
    <property type="protein sequence ID" value="SIR52632.1"/>
    <property type="molecule type" value="Genomic_DNA"/>
</dbReference>
<proteinExistence type="predicted"/>
<organism evidence="1 2">
    <name type="scientific">Paenibacillus macquariensis</name>
    <dbReference type="NCBI Taxonomy" id="948756"/>
    <lineage>
        <taxon>Bacteria</taxon>
        <taxon>Bacillati</taxon>
        <taxon>Bacillota</taxon>
        <taxon>Bacilli</taxon>
        <taxon>Bacillales</taxon>
        <taxon>Paenibacillaceae</taxon>
        <taxon>Paenibacillus</taxon>
    </lineage>
</organism>
<evidence type="ECO:0000313" key="2">
    <source>
        <dbReference type="Proteomes" id="UP000186666"/>
    </source>
</evidence>
<dbReference type="Proteomes" id="UP000186666">
    <property type="component" value="Unassembled WGS sequence"/>
</dbReference>
<protein>
    <submittedName>
        <fullName evidence="1">Uncharacterized protein</fullName>
    </submittedName>
</protein>
<sequence>MSLFIIIVMIIGVAGIIGNQNSGLRRMEQLQRSLDEINRSLQAMSNKKD</sequence>